<dbReference type="AlphaFoldDB" id="A0A7U4M1N8"/>
<evidence type="ECO:0000313" key="7">
    <source>
        <dbReference type="Proteomes" id="UP000034444"/>
    </source>
</evidence>
<evidence type="ECO:0000313" key="6">
    <source>
        <dbReference type="EMBL" id="AKF25233.1"/>
    </source>
</evidence>
<dbReference type="Proteomes" id="UP000034444">
    <property type="component" value="Chromosome"/>
</dbReference>
<sequence length="238" mass="26952">MKSIVWYSILLMAALFFSGCGKTEKTHKHYDGEALIKQKCAACHNLDIPPKISDDEKAPPMYTVTVHLRDWMKGGTTSEKEANFVAFVQSYVLSPSKEKSYCIKEVLQQYGLMPSQKGNVNKEELGAIARYALLTYDQKKLLEMMKEQNRIAAMKPYEQVLALKDCKLCHIDGNGKVGPLFSQIAAKYTSNDLNTIKDAIVHGSKGRWPNYHMPMRAYKDLTPKQLDGIAKWILSQKK</sequence>
<dbReference type="PROSITE" id="PS51007">
    <property type="entry name" value="CYTC"/>
    <property type="match status" value="2"/>
</dbReference>
<gene>
    <name evidence="6" type="ORF">YH65_07390</name>
</gene>
<dbReference type="GO" id="GO:0046872">
    <property type="term" value="F:metal ion binding"/>
    <property type="evidence" value="ECO:0007669"/>
    <property type="project" value="UniProtKB-KW"/>
</dbReference>
<evidence type="ECO:0000259" key="5">
    <source>
        <dbReference type="PROSITE" id="PS51007"/>
    </source>
</evidence>
<dbReference type="OrthoDB" id="5372481at2"/>
<evidence type="ECO:0000256" key="1">
    <source>
        <dbReference type="ARBA" id="ARBA00022617"/>
    </source>
</evidence>
<dbReference type="InterPro" id="IPR036909">
    <property type="entry name" value="Cyt_c-like_dom_sf"/>
</dbReference>
<dbReference type="RefSeq" id="WP_046551311.1">
    <property type="nucleotide sequence ID" value="NZ_CP011308.1"/>
</dbReference>
<dbReference type="PROSITE" id="PS51257">
    <property type="entry name" value="PROKAR_LIPOPROTEIN"/>
    <property type="match status" value="1"/>
</dbReference>
<dbReference type="SUPFAM" id="SSF46626">
    <property type="entry name" value="Cytochrome c"/>
    <property type="match status" value="2"/>
</dbReference>
<reference evidence="7" key="2">
    <citation type="journal article" date="2017" name="Stand. Genomic Sci.">
        <title>Complete genome sequence of the sulfur-oxidizing chemolithoautotrophic Sulfurovum lithotrophicum 42BKTT.</title>
        <authorList>
            <person name="Jeon W."/>
            <person name="Priscilla L."/>
            <person name="Park G."/>
            <person name="Lee H."/>
            <person name="Lee N."/>
            <person name="Lee D."/>
            <person name="Kwon H."/>
            <person name="Ahn I."/>
            <person name="Lee C."/>
            <person name="Lee H."/>
            <person name="Ahn J."/>
        </authorList>
    </citation>
    <scope>NUCLEOTIDE SEQUENCE [LARGE SCALE GENOMIC DNA]</scope>
    <source>
        <strain evidence="7">ATCC BAA-797 / 42BKT</strain>
    </source>
</reference>
<evidence type="ECO:0000256" key="3">
    <source>
        <dbReference type="ARBA" id="ARBA00023004"/>
    </source>
</evidence>
<reference evidence="6 7" key="1">
    <citation type="submission" date="2015-04" db="EMBL/GenBank/DDBJ databases">
        <title>Complete genome sequence of Sulfurovum lithotrophicum ATCC BAA-797T.</title>
        <authorList>
            <person name="Ahn J."/>
            <person name="Park G."/>
            <person name="Jeon W."/>
            <person name="Jang Y."/>
            <person name="Jang M."/>
            <person name="Lee H."/>
            <person name="Lee H."/>
        </authorList>
    </citation>
    <scope>NUCLEOTIDE SEQUENCE [LARGE SCALE GENOMIC DNA]</scope>
    <source>
        <strain evidence="7">ATCC BAA-797 / 42BKT</strain>
    </source>
</reference>
<dbReference type="GO" id="GO:0020037">
    <property type="term" value="F:heme binding"/>
    <property type="evidence" value="ECO:0007669"/>
    <property type="project" value="InterPro"/>
</dbReference>
<evidence type="ECO:0000256" key="4">
    <source>
        <dbReference type="PROSITE-ProRule" id="PRU00433"/>
    </source>
</evidence>
<keyword evidence="7" id="KW-1185">Reference proteome</keyword>
<dbReference type="KEGG" id="slh:YH65_07390"/>
<accession>A0A7U4M1N8</accession>
<protein>
    <recommendedName>
        <fullName evidence="5">Cytochrome c domain-containing protein</fullName>
    </recommendedName>
</protein>
<dbReference type="EMBL" id="CP011308">
    <property type="protein sequence ID" value="AKF25233.1"/>
    <property type="molecule type" value="Genomic_DNA"/>
</dbReference>
<evidence type="ECO:0000256" key="2">
    <source>
        <dbReference type="ARBA" id="ARBA00022723"/>
    </source>
</evidence>
<organism evidence="6 7">
    <name type="scientific">Sulfurovum lithotrophicum</name>
    <dbReference type="NCBI Taxonomy" id="206403"/>
    <lineage>
        <taxon>Bacteria</taxon>
        <taxon>Pseudomonadati</taxon>
        <taxon>Campylobacterota</taxon>
        <taxon>Epsilonproteobacteria</taxon>
        <taxon>Campylobacterales</taxon>
        <taxon>Sulfurovaceae</taxon>
        <taxon>Sulfurovum</taxon>
    </lineage>
</organism>
<dbReference type="GO" id="GO:0009055">
    <property type="term" value="F:electron transfer activity"/>
    <property type="evidence" value="ECO:0007669"/>
    <property type="project" value="InterPro"/>
</dbReference>
<keyword evidence="1 4" id="KW-0349">Heme</keyword>
<proteinExistence type="predicted"/>
<keyword evidence="3 4" id="KW-0408">Iron</keyword>
<dbReference type="Pfam" id="PF00034">
    <property type="entry name" value="Cytochrom_C"/>
    <property type="match status" value="1"/>
</dbReference>
<name>A0A7U4M1N8_9BACT</name>
<dbReference type="Gene3D" id="1.10.760.10">
    <property type="entry name" value="Cytochrome c-like domain"/>
    <property type="match status" value="2"/>
</dbReference>
<keyword evidence="2 4" id="KW-0479">Metal-binding</keyword>
<feature type="domain" description="Cytochrome c" evidence="5">
    <location>
        <begin position="27"/>
        <end position="136"/>
    </location>
</feature>
<dbReference type="InterPro" id="IPR009056">
    <property type="entry name" value="Cyt_c-like_dom"/>
</dbReference>
<feature type="domain" description="Cytochrome c" evidence="5">
    <location>
        <begin position="152"/>
        <end position="237"/>
    </location>
</feature>